<evidence type="ECO:0000256" key="1">
    <source>
        <dbReference type="ARBA" id="ARBA00022527"/>
    </source>
</evidence>
<dbReference type="Proteomes" id="UP001183410">
    <property type="component" value="Unassembled WGS sequence"/>
</dbReference>
<keyword evidence="3" id="KW-0067">ATP-binding</keyword>
<keyword evidence="4" id="KW-1185">Reference proteome</keyword>
<dbReference type="EMBL" id="JAVREO010000003">
    <property type="protein sequence ID" value="MDT0265798.1"/>
    <property type="molecule type" value="Genomic_DNA"/>
</dbReference>
<dbReference type="InterPro" id="IPR036890">
    <property type="entry name" value="HATPase_C_sf"/>
</dbReference>
<proteinExistence type="predicted"/>
<dbReference type="Gene3D" id="3.30.565.10">
    <property type="entry name" value="Histidine kinase-like ATPase, C-terminal domain"/>
    <property type="match status" value="1"/>
</dbReference>
<dbReference type="PANTHER" id="PTHR35526">
    <property type="entry name" value="ANTI-SIGMA-F FACTOR RSBW-RELATED"/>
    <property type="match status" value="1"/>
</dbReference>
<keyword evidence="3" id="KW-0547">Nucleotide-binding</keyword>
<feature type="domain" description="Histidine kinase/HSP90-like ATPase" evidence="2">
    <location>
        <begin position="20"/>
        <end position="120"/>
    </location>
</feature>
<gene>
    <name evidence="3" type="ORF">RM844_05785</name>
</gene>
<dbReference type="Pfam" id="PF13581">
    <property type="entry name" value="HATPase_c_2"/>
    <property type="match status" value="1"/>
</dbReference>
<keyword evidence="1" id="KW-0418">Kinase</keyword>
<comment type="caution">
    <text evidence="3">The sequence shown here is derived from an EMBL/GenBank/DDBJ whole genome shotgun (WGS) entry which is preliminary data.</text>
</comment>
<dbReference type="PANTHER" id="PTHR35526:SF3">
    <property type="entry name" value="ANTI-SIGMA-F FACTOR RSBW"/>
    <property type="match status" value="1"/>
</dbReference>
<accession>A0ABU2JM39</accession>
<dbReference type="GO" id="GO:0005524">
    <property type="term" value="F:ATP binding"/>
    <property type="evidence" value="ECO:0007669"/>
    <property type="project" value="UniProtKB-KW"/>
</dbReference>
<dbReference type="RefSeq" id="WP_311665509.1">
    <property type="nucleotide sequence ID" value="NZ_JAVREO010000003.1"/>
</dbReference>
<protein>
    <submittedName>
        <fullName evidence="3">ATP-binding protein</fullName>
    </submittedName>
</protein>
<sequence>MAITRNLVVGRIEHQWTLRVRPEDLETWRKAVSEVLGNWRVTRETAELTLQGVMELLVNVHRHVPDPRCRLRLSCGGAELRVAVSDRSARAPRVGLAPDWTAEHGRGLWLLREMADDFGYCSAASGCACGDDGLRMAKTVWFVCRGAFRPAVVA</sequence>
<reference evidence="4" key="1">
    <citation type="submission" date="2023-07" db="EMBL/GenBank/DDBJ databases">
        <title>30 novel species of actinomycetes from the DSMZ collection.</title>
        <authorList>
            <person name="Nouioui I."/>
        </authorList>
    </citation>
    <scope>NUCLEOTIDE SEQUENCE [LARGE SCALE GENOMIC DNA]</scope>
    <source>
        <strain evidence="4">DSM 44915</strain>
    </source>
</reference>
<dbReference type="CDD" id="cd16936">
    <property type="entry name" value="HATPase_RsbW-like"/>
    <property type="match status" value="1"/>
</dbReference>
<keyword evidence="1" id="KW-0808">Transferase</keyword>
<dbReference type="InterPro" id="IPR003594">
    <property type="entry name" value="HATPase_dom"/>
</dbReference>
<name>A0ABU2JM39_9ACTN</name>
<dbReference type="SUPFAM" id="SSF55874">
    <property type="entry name" value="ATPase domain of HSP90 chaperone/DNA topoisomerase II/histidine kinase"/>
    <property type="match status" value="1"/>
</dbReference>
<organism evidence="3 4">
    <name type="scientific">Streptomyces chisholmiae</name>
    <dbReference type="NCBI Taxonomy" id="3075540"/>
    <lineage>
        <taxon>Bacteria</taxon>
        <taxon>Bacillati</taxon>
        <taxon>Actinomycetota</taxon>
        <taxon>Actinomycetes</taxon>
        <taxon>Kitasatosporales</taxon>
        <taxon>Streptomycetaceae</taxon>
        <taxon>Streptomyces</taxon>
    </lineage>
</organism>
<dbReference type="InterPro" id="IPR050267">
    <property type="entry name" value="Anti-sigma-factor_SerPK"/>
</dbReference>
<evidence type="ECO:0000259" key="2">
    <source>
        <dbReference type="Pfam" id="PF13581"/>
    </source>
</evidence>
<keyword evidence="1" id="KW-0723">Serine/threonine-protein kinase</keyword>
<evidence type="ECO:0000313" key="3">
    <source>
        <dbReference type="EMBL" id="MDT0265798.1"/>
    </source>
</evidence>
<evidence type="ECO:0000313" key="4">
    <source>
        <dbReference type="Proteomes" id="UP001183410"/>
    </source>
</evidence>